<dbReference type="AlphaFoldDB" id="A0A2K8U5Z4"/>
<organism evidence="2 3">
    <name type="scientific">Candidatus Thiodictyon syntrophicum</name>
    <dbReference type="NCBI Taxonomy" id="1166950"/>
    <lineage>
        <taxon>Bacteria</taxon>
        <taxon>Pseudomonadati</taxon>
        <taxon>Pseudomonadota</taxon>
        <taxon>Gammaproteobacteria</taxon>
        <taxon>Chromatiales</taxon>
        <taxon>Chromatiaceae</taxon>
        <taxon>Thiodictyon</taxon>
    </lineage>
</organism>
<dbReference type="Gene3D" id="1.10.530.10">
    <property type="match status" value="1"/>
</dbReference>
<dbReference type="GO" id="GO:0009253">
    <property type="term" value="P:peptidoglycan catabolic process"/>
    <property type="evidence" value="ECO:0007669"/>
    <property type="project" value="TreeGrafter"/>
</dbReference>
<dbReference type="Pfam" id="PF13406">
    <property type="entry name" value="SLT_2"/>
    <property type="match status" value="1"/>
</dbReference>
<name>A0A2K8U5Z4_9GAMM</name>
<dbReference type="InterPro" id="IPR031304">
    <property type="entry name" value="SLT_2"/>
</dbReference>
<feature type="domain" description="Transglycosylase SLT" evidence="1">
    <location>
        <begin position="2"/>
        <end position="86"/>
    </location>
</feature>
<evidence type="ECO:0000259" key="1">
    <source>
        <dbReference type="Pfam" id="PF13406"/>
    </source>
</evidence>
<dbReference type="GO" id="GO:0008933">
    <property type="term" value="F:peptidoglycan lytic transglycosylase activity"/>
    <property type="evidence" value="ECO:0007669"/>
    <property type="project" value="TreeGrafter"/>
</dbReference>
<sequence>MSAAGWKPDEGWGREVLLPPNFPLSQARLGLTKDIVEWDLLGVLGAAGEPLAGGETLGSIVLPAGARGPAFLVLPNFQVIYAWSRSLVSVEFLGDS</sequence>
<reference evidence="2 3" key="1">
    <citation type="submission" date="2017-03" db="EMBL/GenBank/DDBJ databases">
        <title>Complete genome sequence of Candidatus 'Thiodictyon syntrophicum' sp. nov. strain Cad16T, a photolithoautotroph purple sulfur bacterium isolated from an alpine meromictic lake.</title>
        <authorList>
            <person name="Luedin S.M."/>
            <person name="Pothier J.F."/>
            <person name="Danza F."/>
            <person name="Storelli N."/>
            <person name="Wittwer M."/>
            <person name="Tonolla M."/>
        </authorList>
    </citation>
    <scope>NUCLEOTIDE SEQUENCE [LARGE SCALE GENOMIC DNA]</scope>
    <source>
        <strain evidence="2 3">Cad16T</strain>
    </source>
</reference>
<proteinExistence type="predicted"/>
<protein>
    <recommendedName>
        <fullName evidence="1">Transglycosylase SLT domain-containing protein</fullName>
    </recommendedName>
</protein>
<dbReference type="InterPro" id="IPR023346">
    <property type="entry name" value="Lysozyme-like_dom_sf"/>
</dbReference>
<dbReference type="OrthoDB" id="9772911at2"/>
<dbReference type="PANTHER" id="PTHR30163:SF8">
    <property type="entry name" value="LYTIC MUREIN TRANSGLYCOSYLASE"/>
    <property type="match status" value="1"/>
</dbReference>
<evidence type="ECO:0000313" key="3">
    <source>
        <dbReference type="Proteomes" id="UP000232638"/>
    </source>
</evidence>
<dbReference type="PANTHER" id="PTHR30163">
    <property type="entry name" value="MEMBRANE-BOUND LYTIC MUREIN TRANSGLYCOSYLASE B"/>
    <property type="match status" value="1"/>
</dbReference>
<dbReference type="EMBL" id="CP020370">
    <property type="protein sequence ID" value="AUB80975.1"/>
    <property type="molecule type" value="Genomic_DNA"/>
</dbReference>
<evidence type="ECO:0000313" key="2">
    <source>
        <dbReference type="EMBL" id="AUB80975.1"/>
    </source>
</evidence>
<dbReference type="InterPro" id="IPR043426">
    <property type="entry name" value="MltB-like"/>
</dbReference>
<dbReference type="Proteomes" id="UP000232638">
    <property type="component" value="Chromosome"/>
</dbReference>
<dbReference type="KEGG" id="tsy:THSYN_08450"/>
<accession>A0A2K8U5Z4</accession>
<keyword evidence="3" id="KW-1185">Reference proteome</keyword>
<dbReference type="RefSeq" id="WP_100918756.1">
    <property type="nucleotide sequence ID" value="NZ_CP020370.1"/>
</dbReference>
<dbReference type="SUPFAM" id="SSF53955">
    <property type="entry name" value="Lysozyme-like"/>
    <property type="match status" value="1"/>
</dbReference>
<gene>
    <name evidence="2" type="ORF">THSYN_08450</name>
</gene>